<accession>Q0TYU3</accession>
<protein>
    <recommendedName>
        <fullName evidence="3">F-box domain-containing protein</fullName>
    </recommendedName>
</protein>
<reference evidence="2" key="1">
    <citation type="journal article" date="2007" name="Plant Cell">
        <title>Dothideomycete-plant interactions illuminated by genome sequencing and EST analysis of the wheat pathogen Stagonospora nodorum.</title>
        <authorList>
            <person name="Hane J.K."/>
            <person name="Lowe R.G."/>
            <person name="Solomon P.S."/>
            <person name="Tan K.C."/>
            <person name="Schoch C.L."/>
            <person name="Spatafora J.W."/>
            <person name="Crous P.W."/>
            <person name="Kodira C."/>
            <person name="Birren B.W."/>
            <person name="Galagan J.E."/>
            <person name="Torriani S.F."/>
            <person name="McDonald B.A."/>
            <person name="Oliver R.P."/>
        </authorList>
    </citation>
    <scope>NUCLEOTIDE SEQUENCE [LARGE SCALE GENOMIC DNA]</scope>
    <source>
        <strain evidence="2">SN15 / ATCC MYA-4574 / FGSC 10173</strain>
    </source>
</reference>
<evidence type="ECO:0000313" key="1">
    <source>
        <dbReference type="EMBL" id="EAT77302.1"/>
    </source>
</evidence>
<evidence type="ECO:0008006" key="3">
    <source>
        <dbReference type="Google" id="ProtNLM"/>
    </source>
</evidence>
<gene>
    <name evidence="1" type="ORF">SNOG_15369</name>
</gene>
<sequence>MWKRKVGCRDKSSEAPEIVTEYQLHNIANASKKSNGLHHKNTAALTLIQMASLSALPTELLSQITRHLVTPKYGFEDNGICSLRLTCRALCLKTQYEFGKAAFSTLRLDLHAKPLQLLLNISKRPAFGEGVKQLVFAQLGDERIAFPSVEDDELDTLKEQVLFMLSRVFTEALPGLPNLQEVVIITPFAARFRRYDVIQGSSFMDTSVWKEDYDVTVNVLHMLIAQAVGGAGIRTMRTRRFRHYTAASLVPMGSHRAPR</sequence>
<name>Q0TYU3_PHANO</name>
<dbReference type="EMBL" id="CH445361">
    <property type="protein sequence ID" value="EAT77302.1"/>
    <property type="molecule type" value="Genomic_DNA"/>
</dbReference>
<dbReference type="KEGG" id="pno:SNOG_15369"/>
<proteinExistence type="predicted"/>
<organism evidence="1 2">
    <name type="scientific">Phaeosphaeria nodorum (strain SN15 / ATCC MYA-4574 / FGSC 10173)</name>
    <name type="common">Glume blotch fungus</name>
    <name type="synonym">Parastagonospora nodorum</name>
    <dbReference type="NCBI Taxonomy" id="321614"/>
    <lineage>
        <taxon>Eukaryota</taxon>
        <taxon>Fungi</taxon>
        <taxon>Dikarya</taxon>
        <taxon>Ascomycota</taxon>
        <taxon>Pezizomycotina</taxon>
        <taxon>Dothideomycetes</taxon>
        <taxon>Pleosporomycetidae</taxon>
        <taxon>Pleosporales</taxon>
        <taxon>Pleosporineae</taxon>
        <taxon>Phaeosphaeriaceae</taxon>
        <taxon>Parastagonospora</taxon>
    </lineage>
</organism>
<evidence type="ECO:0000313" key="2">
    <source>
        <dbReference type="Proteomes" id="UP000001055"/>
    </source>
</evidence>
<dbReference type="Proteomes" id="UP000001055">
    <property type="component" value="Unassembled WGS sequence"/>
</dbReference>
<dbReference type="InParanoid" id="Q0TYU3"/>
<dbReference type="VEuPathDB" id="FungiDB:JI435_153690"/>
<dbReference type="GeneID" id="5982448"/>
<dbReference type="RefSeq" id="XP_001805519.1">
    <property type="nucleotide sequence ID" value="XM_001805467.1"/>
</dbReference>
<dbReference type="AlphaFoldDB" id="Q0TYU3"/>